<dbReference type="EMBL" id="JAEMWU010000002">
    <property type="protein sequence ID" value="MBN8206676.1"/>
    <property type="molecule type" value="Genomic_DNA"/>
</dbReference>
<accession>A0A939IVQ0</accession>
<dbReference type="InterPro" id="IPR012349">
    <property type="entry name" value="Split_barrel_FMN-bd"/>
</dbReference>
<dbReference type="Proteomes" id="UP000664385">
    <property type="component" value="Unassembled WGS sequence"/>
</dbReference>
<evidence type="ECO:0000313" key="1">
    <source>
        <dbReference type="EMBL" id="MBN8206676.1"/>
    </source>
</evidence>
<gene>
    <name evidence="1" type="ORF">JF543_11985</name>
</gene>
<dbReference type="Pfam" id="PF12900">
    <property type="entry name" value="Pyridox_ox_2"/>
    <property type="match status" value="1"/>
</dbReference>
<sequence>MSLYDNPVTVLPEQRCWELVRTQELGRLVTHVGDVVDVFPVNYAVDDEGIIFRTAPGTKLLELTVNADVIFEVDDHTDTEAWSVIMRGRATALESEADIERAENTGLRPWIPTLKRVFVRIEPTRISGRGFRRDPEPERTGVAEY</sequence>
<dbReference type="AlphaFoldDB" id="A0A939IVQ0"/>
<dbReference type="InterPro" id="IPR024747">
    <property type="entry name" value="Pyridox_Oxase-rel"/>
</dbReference>
<dbReference type="RefSeq" id="WP_179410101.1">
    <property type="nucleotide sequence ID" value="NZ_JAEKJQ010000002.1"/>
</dbReference>
<name>A0A939IVQ0_9MICO</name>
<dbReference type="SUPFAM" id="SSF50475">
    <property type="entry name" value="FMN-binding split barrel"/>
    <property type="match status" value="1"/>
</dbReference>
<dbReference type="Gene3D" id="2.30.110.10">
    <property type="entry name" value="Electron Transport, Fmn-binding Protein, Chain A"/>
    <property type="match status" value="1"/>
</dbReference>
<comment type="caution">
    <text evidence="1">The sequence shown here is derived from an EMBL/GenBank/DDBJ whole genome shotgun (WGS) entry which is preliminary data.</text>
</comment>
<proteinExistence type="predicted"/>
<organism evidence="1 2">
    <name type="scientific">Microbacterium esteraromaticum</name>
    <dbReference type="NCBI Taxonomy" id="57043"/>
    <lineage>
        <taxon>Bacteria</taxon>
        <taxon>Bacillati</taxon>
        <taxon>Actinomycetota</taxon>
        <taxon>Actinomycetes</taxon>
        <taxon>Micrococcales</taxon>
        <taxon>Microbacteriaceae</taxon>
        <taxon>Microbacterium</taxon>
    </lineage>
</organism>
<reference evidence="1" key="1">
    <citation type="submission" date="2020-12" db="EMBL/GenBank/DDBJ databases">
        <title>PHA producing bacteria isolated from mangrove.</title>
        <authorList>
            <person name="Zheng W."/>
            <person name="Yu S."/>
            <person name="Huang Y."/>
        </authorList>
    </citation>
    <scope>NUCLEOTIDE SEQUENCE</scope>
    <source>
        <strain evidence="1">GN8-5</strain>
    </source>
</reference>
<evidence type="ECO:0000313" key="2">
    <source>
        <dbReference type="Proteomes" id="UP000664385"/>
    </source>
</evidence>
<protein>
    <submittedName>
        <fullName evidence="1">Pyridoxamine 5'-phosphate oxidase family protein</fullName>
    </submittedName>
</protein>